<feature type="non-terminal residue" evidence="1">
    <location>
        <position position="240"/>
    </location>
</feature>
<gene>
    <name evidence="1" type="ORF">HaLaN_09428</name>
</gene>
<reference evidence="1 2" key="1">
    <citation type="submission" date="2020-02" db="EMBL/GenBank/DDBJ databases">
        <title>Draft genome sequence of Haematococcus lacustris strain NIES-144.</title>
        <authorList>
            <person name="Morimoto D."/>
            <person name="Nakagawa S."/>
            <person name="Yoshida T."/>
            <person name="Sawayama S."/>
        </authorList>
    </citation>
    <scope>NUCLEOTIDE SEQUENCE [LARGE SCALE GENOMIC DNA]</scope>
    <source>
        <strain evidence="1 2">NIES-144</strain>
    </source>
</reference>
<organism evidence="1 2">
    <name type="scientific">Haematococcus lacustris</name>
    <name type="common">Green alga</name>
    <name type="synonym">Haematococcus pluvialis</name>
    <dbReference type="NCBI Taxonomy" id="44745"/>
    <lineage>
        <taxon>Eukaryota</taxon>
        <taxon>Viridiplantae</taxon>
        <taxon>Chlorophyta</taxon>
        <taxon>core chlorophytes</taxon>
        <taxon>Chlorophyceae</taxon>
        <taxon>CS clade</taxon>
        <taxon>Chlamydomonadales</taxon>
        <taxon>Haematococcaceae</taxon>
        <taxon>Haematococcus</taxon>
    </lineage>
</organism>
<proteinExistence type="predicted"/>
<sequence>PHTLWVVEEAFGDELLHARLERGLLSWQQACRIATDICKALAFLQDLRRHGATAETLAGDEEGEGVEDSVQGGGQAAVLSAYALRTIVTPANVSMDAQSTKVSVLPALLNHLEGLLTEQGPLGLLPAVKEALDSGSLMNLIPRLAPNSQMAQWAEEYAALALKCTQPGAIAAVETELLPALEELASRLGALGSSAMSWEQVEEMLMLPLQPRALGAADAAAGRRWVRQDFRLRRKNFLEE</sequence>
<accession>A0A699Z244</accession>
<dbReference type="Proteomes" id="UP000485058">
    <property type="component" value="Unassembled WGS sequence"/>
</dbReference>
<feature type="non-terminal residue" evidence="1">
    <location>
        <position position="1"/>
    </location>
</feature>
<comment type="caution">
    <text evidence="1">The sequence shown here is derived from an EMBL/GenBank/DDBJ whole genome shotgun (WGS) entry which is preliminary data.</text>
</comment>
<protein>
    <submittedName>
        <fullName evidence="1">Uncharacterized protein</fullName>
    </submittedName>
</protein>
<evidence type="ECO:0000313" key="1">
    <source>
        <dbReference type="EMBL" id="GFH13528.1"/>
    </source>
</evidence>
<keyword evidence="2" id="KW-1185">Reference proteome</keyword>
<name>A0A699Z244_HAELA</name>
<dbReference type="EMBL" id="BLLF01000622">
    <property type="protein sequence ID" value="GFH13528.1"/>
    <property type="molecule type" value="Genomic_DNA"/>
</dbReference>
<evidence type="ECO:0000313" key="2">
    <source>
        <dbReference type="Proteomes" id="UP000485058"/>
    </source>
</evidence>
<dbReference type="AlphaFoldDB" id="A0A699Z244"/>